<keyword evidence="2" id="KW-1185">Reference proteome</keyword>
<organism evidence="1 2">
    <name type="scientific">Candidatus Acidiferrum panamense</name>
    <dbReference type="NCBI Taxonomy" id="2741543"/>
    <lineage>
        <taxon>Bacteria</taxon>
        <taxon>Pseudomonadati</taxon>
        <taxon>Acidobacteriota</taxon>
        <taxon>Terriglobia</taxon>
        <taxon>Candidatus Acidiferrales</taxon>
        <taxon>Candidatus Acidiferrum</taxon>
    </lineage>
</organism>
<gene>
    <name evidence="1" type="ORF">HRJ53_21450</name>
</gene>
<name>A0A7V8NU45_9BACT</name>
<comment type="caution">
    <text evidence="1">The sequence shown here is derived from an EMBL/GenBank/DDBJ whole genome shotgun (WGS) entry which is preliminary data.</text>
</comment>
<reference evidence="1" key="1">
    <citation type="submission" date="2020-06" db="EMBL/GenBank/DDBJ databases">
        <title>Legume-microbial interactions unlock mineral nutrients during tropical forest succession.</title>
        <authorList>
            <person name="Epihov D.Z."/>
        </authorList>
    </citation>
    <scope>NUCLEOTIDE SEQUENCE [LARGE SCALE GENOMIC DNA]</scope>
    <source>
        <strain evidence="1">Pan2503</strain>
    </source>
</reference>
<sequence>MSAEAARRAPIMSLGELVRAYRLHAGEFGQPVALSAFALSPRETERLFSAYEEDYHISRFFRFSEGGGKRFSINGFSATHVSIDEEIQTIL</sequence>
<evidence type="ECO:0000313" key="1">
    <source>
        <dbReference type="EMBL" id="MBA0087559.1"/>
    </source>
</evidence>
<dbReference type="AlphaFoldDB" id="A0A7V8NU45"/>
<protein>
    <submittedName>
        <fullName evidence="1">Uncharacterized protein</fullName>
    </submittedName>
</protein>
<accession>A0A7V8NU45</accession>
<proteinExistence type="predicted"/>
<dbReference type="Proteomes" id="UP000567293">
    <property type="component" value="Unassembled WGS sequence"/>
</dbReference>
<dbReference type="EMBL" id="JACDQQ010002065">
    <property type="protein sequence ID" value="MBA0087559.1"/>
    <property type="molecule type" value="Genomic_DNA"/>
</dbReference>
<evidence type="ECO:0000313" key="2">
    <source>
        <dbReference type="Proteomes" id="UP000567293"/>
    </source>
</evidence>